<keyword evidence="3" id="KW-1185">Reference proteome</keyword>
<name>A0A6L3ZH66_9FLAO</name>
<proteinExistence type="predicted"/>
<comment type="caution">
    <text evidence="2">The sequence shown here is derived from an EMBL/GenBank/DDBJ whole genome shotgun (WGS) entry which is preliminary data.</text>
</comment>
<dbReference type="RefSeq" id="WP_151691397.1">
    <property type="nucleotide sequence ID" value="NZ_BMGX01000002.1"/>
</dbReference>
<evidence type="ECO:0000256" key="1">
    <source>
        <dbReference type="SAM" id="MobiDB-lite"/>
    </source>
</evidence>
<dbReference type="OrthoDB" id="1492611at2"/>
<gene>
    <name evidence="2" type="ORF">F8C82_00050</name>
</gene>
<feature type="region of interest" description="Disordered" evidence="1">
    <location>
        <begin position="259"/>
        <end position="279"/>
    </location>
</feature>
<reference evidence="2 3" key="1">
    <citation type="submission" date="2019-10" db="EMBL/GenBank/DDBJ databases">
        <title>Genome sequence of Phaeocystidibacter marisrubri JCM30614 (type strain).</title>
        <authorList>
            <person name="Bowman J.P."/>
        </authorList>
    </citation>
    <scope>NUCLEOTIDE SEQUENCE [LARGE SCALE GENOMIC DNA]</scope>
    <source>
        <strain evidence="2 3">JCM 30614</strain>
    </source>
</reference>
<organism evidence="2 3">
    <name type="scientific">Phaeocystidibacter marisrubri</name>
    <dbReference type="NCBI Taxonomy" id="1577780"/>
    <lineage>
        <taxon>Bacteria</taxon>
        <taxon>Pseudomonadati</taxon>
        <taxon>Bacteroidota</taxon>
        <taxon>Flavobacteriia</taxon>
        <taxon>Flavobacteriales</taxon>
        <taxon>Phaeocystidibacteraceae</taxon>
        <taxon>Phaeocystidibacter</taxon>
    </lineage>
</organism>
<sequence>MKGQSIENIAVKDLVLWTENPRDPIDPDSRDEDILEKAIIDVDGHWQLAKLVQQMGDYYMLSDLPTVVYKDDKPVVYDGNRRMILAKLRLGYLKHDTIDTDVLPFVDSIIACNVCSEAVALKNIEQKHLNSGSWSSLQRDYFHHIHLNRERTTFLKFEQATNLISQHSKSLDQGFVKKEIITESKLKQIGFEFEGNQLKSIHSEEEANQILNSLVDLIVSKRITTRGPLRGKPYDALSDELKDTIDKNKGKAYQGFKYESQQGDVHPPKKPRQTRKVRSKKPTFLANELVLVPGALNNLAIDIKDLYAHWYTNKDQYSEEFPSIIRMSLRLLSEKCASDNNMRLNDLINTHFDNAKKKLSADEKTTLHAQSVTKSTIVSLLQIGAHGGSYTQANNIDQAIAISLIIGQILMLSHGK</sequence>
<evidence type="ECO:0000313" key="3">
    <source>
        <dbReference type="Proteomes" id="UP000484164"/>
    </source>
</evidence>
<protein>
    <submittedName>
        <fullName evidence="2">Uncharacterized protein</fullName>
    </submittedName>
</protein>
<evidence type="ECO:0000313" key="2">
    <source>
        <dbReference type="EMBL" id="KAB2816825.1"/>
    </source>
</evidence>
<dbReference type="EMBL" id="WBVQ01000001">
    <property type="protein sequence ID" value="KAB2816825.1"/>
    <property type="molecule type" value="Genomic_DNA"/>
</dbReference>
<feature type="compositionally biased region" description="Basic residues" evidence="1">
    <location>
        <begin position="268"/>
        <end position="279"/>
    </location>
</feature>
<accession>A0A6L3ZH66</accession>
<dbReference type="Proteomes" id="UP000484164">
    <property type="component" value="Unassembled WGS sequence"/>
</dbReference>
<dbReference type="AlphaFoldDB" id="A0A6L3ZH66"/>